<dbReference type="AlphaFoldDB" id="A0A6G0RNF8"/>
<dbReference type="Gene3D" id="3.80.10.10">
    <property type="entry name" value="Ribonuclease Inhibitor"/>
    <property type="match status" value="1"/>
</dbReference>
<feature type="transmembrane region" description="Helical" evidence="1">
    <location>
        <begin position="41"/>
        <end position="61"/>
    </location>
</feature>
<dbReference type="EMBL" id="QXFY01000683">
    <property type="protein sequence ID" value="KAE9337976.1"/>
    <property type="molecule type" value="Genomic_DNA"/>
</dbReference>
<dbReference type="SUPFAM" id="SSF52058">
    <property type="entry name" value="L domain-like"/>
    <property type="match status" value="1"/>
</dbReference>
<proteinExistence type="predicted"/>
<protein>
    <submittedName>
        <fullName evidence="2">Uncharacterized protein</fullName>
    </submittedName>
</protein>
<keyword evidence="1" id="KW-0812">Transmembrane</keyword>
<sequence>MTLHALCAAYLLAMARLYFFMEHPRMVYFSDLLAPADQRRFHSFGVVVGILGGLHAVHLVLHIVSSIRARALAVWPRTAIVKRGIEFLRGLSKGRKVTTPTQQTKGREAMRAFVEWKNGVDIEGRYFELGFVLQKVVEIVAQIEQCRRYSSLISRVWINQAFVGIVVANCILTALLNHLMLAATSRAKTRVAPTGLTIGSSSIRERTLCVAMDALLSTISCLVLPLTIFVDWALQFDSDLWTFPTEILYGDTAFTRLVYENQAIFALSAIDGIAKLVPHASVLLSLTSISFILERSSPNATCSMTASSARQQSELKSRPTIRLTVATLLQHVVTSVGFFTAAAVVLALHFEAEHLVSNADPSIAQMCLESVRPWFAQNVSCSVVKYNCYRHGVASRTRDVLENPQRETLTSIIFAHCSAFKMLASIRDFPNLLGIEIWNVTLERWGPEAALSADLHPKMVFLIMAYANMTTLPQGVLSPPLPDLLSDIEIVSTNLTIIPEEVGDVWINLQVLYVENSPLEEFPTALFRLPLSDVSLVNTGLKELRDDLFTSESYPSTYEELALSYNPIQNLPESARNEMVIGELSLSHSSLATLPSWIEADVSEVMTLGGSPVCEDESTQSAAVVDCTDTGWDPLNSGSYPLAYVTSSRQL</sequence>
<organism evidence="2 3">
    <name type="scientific">Phytophthora fragariae</name>
    <dbReference type="NCBI Taxonomy" id="53985"/>
    <lineage>
        <taxon>Eukaryota</taxon>
        <taxon>Sar</taxon>
        <taxon>Stramenopiles</taxon>
        <taxon>Oomycota</taxon>
        <taxon>Peronosporomycetes</taxon>
        <taxon>Peronosporales</taxon>
        <taxon>Peronosporaceae</taxon>
        <taxon>Phytophthora</taxon>
    </lineage>
</organism>
<accession>A0A6G0RNF8</accession>
<evidence type="ECO:0000256" key="1">
    <source>
        <dbReference type="SAM" id="Phobius"/>
    </source>
</evidence>
<comment type="caution">
    <text evidence="2">The sequence shown here is derived from an EMBL/GenBank/DDBJ whole genome shotgun (WGS) entry which is preliminary data.</text>
</comment>
<gene>
    <name evidence="2" type="ORF">PF008_g12279</name>
</gene>
<feature type="transmembrane region" description="Helical" evidence="1">
    <location>
        <begin position="156"/>
        <end position="176"/>
    </location>
</feature>
<dbReference type="Proteomes" id="UP000486351">
    <property type="component" value="Unassembled WGS sequence"/>
</dbReference>
<name>A0A6G0RNF8_9STRA</name>
<keyword evidence="1" id="KW-1133">Transmembrane helix</keyword>
<evidence type="ECO:0000313" key="3">
    <source>
        <dbReference type="Proteomes" id="UP000486351"/>
    </source>
</evidence>
<dbReference type="InterPro" id="IPR032675">
    <property type="entry name" value="LRR_dom_sf"/>
</dbReference>
<evidence type="ECO:0000313" key="2">
    <source>
        <dbReference type="EMBL" id="KAE9337976.1"/>
    </source>
</evidence>
<keyword evidence="1" id="KW-0472">Membrane</keyword>
<reference evidence="2 3" key="1">
    <citation type="submission" date="2018-09" db="EMBL/GenBank/DDBJ databases">
        <title>Genomic investigation of the strawberry pathogen Phytophthora fragariae indicates pathogenicity is determined by transcriptional variation in three key races.</title>
        <authorList>
            <person name="Adams T.M."/>
            <person name="Armitage A.D."/>
            <person name="Sobczyk M.K."/>
            <person name="Bates H.J."/>
            <person name="Dunwell J.M."/>
            <person name="Nellist C.F."/>
            <person name="Harrison R.J."/>
        </authorList>
    </citation>
    <scope>NUCLEOTIDE SEQUENCE [LARGE SCALE GENOMIC DNA]</scope>
    <source>
        <strain evidence="2 3">NOV-77</strain>
    </source>
</reference>